<feature type="transmembrane region" description="Helical" evidence="7">
    <location>
        <begin position="405"/>
        <end position="436"/>
    </location>
</feature>
<dbReference type="GO" id="GO:0048039">
    <property type="term" value="F:ubiquinone binding"/>
    <property type="evidence" value="ECO:0007669"/>
    <property type="project" value="TreeGrafter"/>
</dbReference>
<feature type="domain" description="NADH:quinone oxidoreductase/Mrp antiporter transmembrane" evidence="8">
    <location>
        <begin position="126"/>
        <end position="420"/>
    </location>
</feature>
<dbReference type="EMBL" id="WEGH01000004">
    <property type="protein sequence ID" value="MQY07892.1"/>
    <property type="molecule type" value="Genomic_DNA"/>
</dbReference>
<dbReference type="PRINTS" id="PR01437">
    <property type="entry name" value="NUOXDRDTASE4"/>
</dbReference>
<sequence length="499" mass="51672">MTVLSLTIFLPLAAALGLCAAPRLGDRAAGWAWIAACAADLALTVALWIGHGNGTGVSHETNLRWIPSVRAGYHVGVDGLSLPLLALTALLFLACAVCSLGRAKRARAFAALFLALQTVCLGLFAALDLLLFFVFFDLSIVGMYFVIAGWGHGDRTRSALKFFLYTFLGSLVLLLGFIGLYLGAEPHTFDMAELIRTPPLSGSPGTAALVLLAVGIGLAVKTPAVPFHTWLPPAHTDAPAAGSAILAGVLLKMGPYGLVRIAMPMLPDAWRRYAWLVIVIGVAGVLYGALVAFAQENLKRLVAYTSVNHMGYVVLALGAAGAGGEEAARRLAVTGAVTQLVSHGLVTGALFLLAGVLYDRTGAYDMGRFGGIAGVAPVFSGLLTAAAFASLGLPGLSGFIAEFQIFTGVIGSGGGGTAVAGALAVAGVLITTALFLRLLQRTLLGPPGELTPRMTDMRRPELAAVAPLLVSSLVIGIAPRFLLDTIEPVSAAVVRLVDR</sequence>
<comment type="subcellular location">
    <subcellularLocation>
        <location evidence="1">Endomembrane system</location>
        <topology evidence="1">Multi-pass membrane protein</topology>
    </subcellularLocation>
    <subcellularLocation>
        <location evidence="6">Membrane</location>
        <topology evidence="6">Multi-pass membrane protein</topology>
    </subcellularLocation>
</comment>
<evidence type="ECO:0000256" key="1">
    <source>
        <dbReference type="ARBA" id="ARBA00004127"/>
    </source>
</evidence>
<dbReference type="PANTHER" id="PTHR43507">
    <property type="entry name" value="NADH-UBIQUINONE OXIDOREDUCTASE CHAIN 4"/>
    <property type="match status" value="1"/>
</dbReference>
<feature type="transmembrane region" description="Helical" evidence="7">
    <location>
        <begin position="132"/>
        <end position="150"/>
    </location>
</feature>
<comment type="caution">
    <text evidence="9">The sequence shown here is derived from an EMBL/GenBank/DDBJ whole genome shotgun (WGS) entry which is preliminary data.</text>
</comment>
<keyword evidence="10" id="KW-1185">Reference proteome</keyword>
<dbReference type="InterPro" id="IPR003918">
    <property type="entry name" value="NADH_UbQ_OxRdtase"/>
</dbReference>
<dbReference type="GO" id="GO:0015990">
    <property type="term" value="P:electron transport coupled proton transport"/>
    <property type="evidence" value="ECO:0007669"/>
    <property type="project" value="TreeGrafter"/>
</dbReference>
<name>A0A7K0C461_9ACTN</name>
<dbReference type="InterPro" id="IPR001750">
    <property type="entry name" value="ND/Mrp_TM"/>
</dbReference>
<feature type="transmembrane region" description="Helical" evidence="7">
    <location>
        <begin position="340"/>
        <end position="358"/>
    </location>
</feature>
<keyword evidence="9" id="KW-0560">Oxidoreductase</keyword>
<evidence type="ECO:0000256" key="6">
    <source>
        <dbReference type="RuleBase" id="RU000320"/>
    </source>
</evidence>
<keyword evidence="3 6" id="KW-0812">Transmembrane</keyword>
<evidence type="ECO:0000256" key="3">
    <source>
        <dbReference type="ARBA" id="ARBA00022692"/>
    </source>
</evidence>
<feature type="transmembrane region" description="Helical" evidence="7">
    <location>
        <begin position="273"/>
        <end position="294"/>
    </location>
</feature>
<feature type="transmembrane region" description="Helical" evidence="7">
    <location>
        <begin position="108"/>
        <end position="126"/>
    </location>
</feature>
<dbReference type="Proteomes" id="UP000487268">
    <property type="component" value="Unassembled WGS sequence"/>
</dbReference>
<dbReference type="Pfam" id="PF00361">
    <property type="entry name" value="Proton_antipo_M"/>
    <property type="match status" value="1"/>
</dbReference>
<dbReference type="NCBIfam" id="TIGR01972">
    <property type="entry name" value="NDH_I_M"/>
    <property type="match status" value="1"/>
</dbReference>
<dbReference type="GO" id="GO:0003954">
    <property type="term" value="F:NADH dehydrogenase activity"/>
    <property type="evidence" value="ECO:0007669"/>
    <property type="project" value="TreeGrafter"/>
</dbReference>
<feature type="transmembrane region" description="Helical" evidence="7">
    <location>
        <begin position="240"/>
        <end position="261"/>
    </location>
</feature>
<keyword evidence="5 7" id="KW-0472">Membrane</keyword>
<feature type="transmembrane region" description="Helical" evidence="7">
    <location>
        <begin position="162"/>
        <end position="182"/>
    </location>
</feature>
<accession>A0A7K0C461</accession>
<dbReference type="InterPro" id="IPR010227">
    <property type="entry name" value="NADH_Q_OxRdtase_chainM/4"/>
</dbReference>
<feature type="transmembrane region" description="Helical" evidence="7">
    <location>
        <begin position="370"/>
        <end position="393"/>
    </location>
</feature>
<dbReference type="GO" id="GO:0016020">
    <property type="term" value="C:membrane"/>
    <property type="evidence" value="ECO:0007669"/>
    <property type="project" value="UniProtKB-SubCell"/>
</dbReference>
<dbReference type="PANTHER" id="PTHR43507:SF1">
    <property type="entry name" value="NADH-UBIQUINONE OXIDOREDUCTASE CHAIN 4"/>
    <property type="match status" value="1"/>
</dbReference>
<feature type="transmembrane region" description="Helical" evidence="7">
    <location>
        <begin position="80"/>
        <end position="101"/>
    </location>
</feature>
<evidence type="ECO:0000256" key="4">
    <source>
        <dbReference type="ARBA" id="ARBA00022989"/>
    </source>
</evidence>
<proteinExistence type="inferred from homology"/>
<evidence type="ECO:0000259" key="8">
    <source>
        <dbReference type="Pfam" id="PF00361"/>
    </source>
</evidence>
<organism evidence="9 10">
    <name type="scientific">Actinomadura macrotermitis</name>
    <dbReference type="NCBI Taxonomy" id="2585200"/>
    <lineage>
        <taxon>Bacteria</taxon>
        <taxon>Bacillati</taxon>
        <taxon>Actinomycetota</taxon>
        <taxon>Actinomycetes</taxon>
        <taxon>Streptosporangiales</taxon>
        <taxon>Thermomonosporaceae</taxon>
        <taxon>Actinomadura</taxon>
    </lineage>
</organism>
<feature type="transmembrane region" description="Helical" evidence="7">
    <location>
        <begin position="301"/>
        <end position="320"/>
    </location>
</feature>
<dbReference type="GO" id="GO:0012505">
    <property type="term" value="C:endomembrane system"/>
    <property type="evidence" value="ECO:0007669"/>
    <property type="project" value="UniProtKB-SubCell"/>
</dbReference>
<comment type="similarity">
    <text evidence="2">Belongs to the complex I subunit 4 family.</text>
</comment>
<evidence type="ECO:0000256" key="5">
    <source>
        <dbReference type="ARBA" id="ARBA00023136"/>
    </source>
</evidence>
<evidence type="ECO:0000256" key="2">
    <source>
        <dbReference type="ARBA" id="ARBA00009025"/>
    </source>
</evidence>
<gene>
    <name evidence="9" type="primary">nuoM_2</name>
    <name evidence="9" type="ORF">ACRB68_59940</name>
</gene>
<feature type="transmembrane region" description="Helical" evidence="7">
    <location>
        <begin position="462"/>
        <end position="482"/>
    </location>
</feature>
<evidence type="ECO:0000313" key="9">
    <source>
        <dbReference type="EMBL" id="MQY07892.1"/>
    </source>
</evidence>
<dbReference type="RefSeq" id="WP_328594953.1">
    <property type="nucleotide sequence ID" value="NZ_WEGH01000004.1"/>
</dbReference>
<dbReference type="GO" id="GO:0042773">
    <property type="term" value="P:ATP synthesis coupled electron transport"/>
    <property type="evidence" value="ECO:0007669"/>
    <property type="project" value="InterPro"/>
</dbReference>
<evidence type="ECO:0000256" key="7">
    <source>
        <dbReference type="SAM" id="Phobius"/>
    </source>
</evidence>
<keyword evidence="4 7" id="KW-1133">Transmembrane helix</keyword>
<protein>
    <submittedName>
        <fullName evidence="9">NADH-quinone oxidoreductase subunit M</fullName>
        <ecNumber evidence="9">1.6.5.11</ecNumber>
    </submittedName>
</protein>
<dbReference type="GO" id="GO:0008137">
    <property type="term" value="F:NADH dehydrogenase (ubiquinone) activity"/>
    <property type="evidence" value="ECO:0007669"/>
    <property type="project" value="InterPro"/>
</dbReference>
<evidence type="ECO:0000313" key="10">
    <source>
        <dbReference type="Proteomes" id="UP000487268"/>
    </source>
</evidence>
<dbReference type="AlphaFoldDB" id="A0A7K0C461"/>
<feature type="transmembrane region" description="Helical" evidence="7">
    <location>
        <begin position="202"/>
        <end position="220"/>
    </location>
</feature>
<dbReference type="EC" id="1.6.5.11" evidence="9"/>
<reference evidence="9 10" key="1">
    <citation type="submission" date="2019-10" db="EMBL/GenBank/DDBJ databases">
        <title>Actinomadura rubteroloni sp. nov. and Actinomadura macrotermitis sp. nov., isolated from the gut of fungus growing-termite Macrotermes natalensis.</title>
        <authorList>
            <person name="Benndorf R."/>
            <person name="Martin K."/>
            <person name="Kuefner M."/>
            <person name="De Beer W."/>
            <person name="Kaster A.-K."/>
            <person name="Vollmers J."/>
            <person name="Poulsen M."/>
            <person name="Beemelmanns C."/>
        </authorList>
    </citation>
    <scope>NUCLEOTIDE SEQUENCE [LARGE SCALE GENOMIC DNA]</scope>
    <source>
        <strain evidence="9 10">RB68</strain>
    </source>
</reference>